<dbReference type="GeneID" id="100598481"/>
<dbReference type="Proteomes" id="UP000001073">
    <property type="component" value="Chromosome 5"/>
</dbReference>
<accession>A0A2I3GXV5</accession>
<dbReference type="RefSeq" id="XP_030669280.1">
    <property type="nucleotide sequence ID" value="XM_030813420.1"/>
</dbReference>
<dbReference type="EMBL" id="ADFV01053591">
    <property type="status" value="NOT_ANNOTATED_CDS"/>
    <property type="molecule type" value="Genomic_DNA"/>
</dbReference>
<dbReference type="OMA" id="GDCCKEE"/>
<dbReference type="Ensembl" id="ENSNLET00000046244.1">
    <property type="protein sequence ID" value="ENSNLEP00000036052.1"/>
    <property type="gene ID" value="ENSNLEG00000031661.1"/>
</dbReference>
<proteinExistence type="predicted"/>
<dbReference type="EMBL" id="ADFV01053590">
    <property type="status" value="NOT_ANNOTATED_CDS"/>
    <property type="molecule type" value="Genomic_DNA"/>
</dbReference>
<reference evidence="1" key="2">
    <citation type="submission" date="2025-08" db="UniProtKB">
        <authorList>
            <consortium name="Ensembl"/>
        </authorList>
    </citation>
    <scope>IDENTIFICATION</scope>
</reference>
<name>A0A2I3GXV5_NOMLE</name>
<reference evidence="1 2" key="1">
    <citation type="submission" date="2012-10" db="EMBL/GenBank/DDBJ databases">
        <authorList>
            <consortium name="Gibbon Genome Sequencing Consortium"/>
        </authorList>
    </citation>
    <scope>NUCLEOTIDE SEQUENCE [LARGE SCALE GENOMIC DNA]</scope>
</reference>
<evidence type="ECO:0000313" key="2">
    <source>
        <dbReference type="Proteomes" id="UP000001073"/>
    </source>
</evidence>
<dbReference type="InParanoid" id="A0A2I3GXV5"/>
<dbReference type="OrthoDB" id="9820237at2759"/>
<dbReference type="EMBL" id="ADFV01053592">
    <property type="status" value="NOT_ANNOTATED_CDS"/>
    <property type="molecule type" value="Genomic_DNA"/>
</dbReference>
<organism evidence="1 2">
    <name type="scientific">Nomascus leucogenys</name>
    <name type="common">Northern white-cheeked gibbon</name>
    <name type="synonym">Hylobates leucogenys</name>
    <dbReference type="NCBI Taxonomy" id="61853"/>
    <lineage>
        <taxon>Eukaryota</taxon>
        <taxon>Metazoa</taxon>
        <taxon>Chordata</taxon>
        <taxon>Craniata</taxon>
        <taxon>Vertebrata</taxon>
        <taxon>Euteleostomi</taxon>
        <taxon>Mammalia</taxon>
        <taxon>Eutheria</taxon>
        <taxon>Euarchontoglires</taxon>
        <taxon>Primates</taxon>
        <taxon>Haplorrhini</taxon>
        <taxon>Catarrhini</taxon>
        <taxon>Hylobatidae</taxon>
        <taxon>Nomascus</taxon>
    </lineage>
</organism>
<reference evidence="1" key="3">
    <citation type="submission" date="2025-09" db="UniProtKB">
        <authorList>
            <consortium name="Ensembl"/>
        </authorList>
    </citation>
    <scope>IDENTIFICATION</scope>
</reference>
<evidence type="ECO:0000313" key="1">
    <source>
        <dbReference type="Ensembl" id="ENSNLEP00000036052.1"/>
    </source>
</evidence>
<protein>
    <submittedName>
        <fullName evidence="1">Uncharacterized protein</fullName>
    </submittedName>
</protein>
<gene>
    <name evidence="1" type="primary">LOC100598481</name>
</gene>
<dbReference type="AlphaFoldDB" id="A0A2I3GXV5"/>
<dbReference type="GeneTree" id="ENSGT00390000007612"/>
<keyword evidence="2" id="KW-1185">Reference proteome</keyword>
<dbReference type="KEGG" id="nle:100598481"/>
<sequence>MRPCIWIHVHLKRPCRRVELLPFASALQGLSHLSLGTTLKVILPERNEEQNLQELSHNADKYQMGDCCKEEIDDSIFY</sequence>